<dbReference type="FunFam" id="3.40.50.2020:FF:000006">
    <property type="entry name" value="Hypoxanthine phosphoribosyltransferase"/>
    <property type="match status" value="1"/>
</dbReference>
<keyword evidence="7 15" id="KW-0328">Glycosyltransferase</keyword>
<evidence type="ECO:0000256" key="7">
    <source>
        <dbReference type="ARBA" id="ARBA00022676"/>
    </source>
</evidence>
<dbReference type="Pfam" id="PF00156">
    <property type="entry name" value="Pribosyltran"/>
    <property type="match status" value="1"/>
</dbReference>
<dbReference type="GO" id="GO:0006178">
    <property type="term" value="P:guanine salvage"/>
    <property type="evidence" value="ECO:0007669"/>
    <property type="project" value="TreeGrafter"/>
</dbReference>
<protein>
    <recommendedName>
        <fullName evidence="5 15">Hypoxanthine phosphoribosyltransferase</fullName>
        <ecNumber evidence="5 15">2.4.2.8</ecNumber>
    </recommendedName>
</protein>
<dbReference type="EC" id="2.4.2.8" evidence="5 15"/>
<evidence type="ECO:0000256" key="12">
    <source>
        <dbReference type="ARBA" id="ARBA00022842"/>
    </source>
</evidence>
<comment type="subcellular location">
    <subcellularLocation>
        <location evidence="2 15">Cytoplasm</location>
    </subcellularLocation>
</comment>
<dbReference type="InterPro" id="IPR005904">
    <property type="entry name" value="Hxn_phspho_trans"/>
</dbReference>
<keyword evidence="12 15" id="KW-0460">Magnesium</keyword>
<comment type="cofactor">
    <cofactor evidence="1 15">
        <name>Mg(2+)</name>
        <dbReference type="ChEBI" id="CHEBI:18420"/>
    </cofactor>
</comment>
<dbReference type="GO" id="GO:0032264">
    <property type="term" value="P:IMP salvage"/>
    <property type="evidence" value="ECO:0007669"/>
    <property type="project" value="UniProtKB-UniPathway"/>
</dbReference>
<comment type="pathway">
    <text evidence="3 15">Purine metabolism; IMP biosynthesis via salvage pathway; IMP from hypoxanthine: step 1/1.</text>
</comment>
<keyword evidence="10 15" id="KW-0660">Purine salvage</keyword>
<keyword evidence="11 15" id="KW-0547">Nucleotide-binding</keyword>
<evidence type="ECO:0000259" key="16">
    <source>
        <dbReference type="Pfam" id="PF00156"/>
    </source>
</evidence>
<accession>A0A2H5XB30</accession>
<dbReference type="GO" id="GO:0000287">
    <property type="term" value="F:magnesium ion binding"/>
    <property type="evidence" value="ECO:0007669"/>
    <property type="project" value="TreeGrafter"/>
</dbReference>
<dbReference type="AlphaFoldDB" id="A0A2H5XB30"/>
<keyword evidence="6 15" id="KW-0963">Cytoplasm</keyword>
<comment type="similarity">
    <text evidence="4 15">Belongs to the purine/pyrimidine phosphoribosyltransferase family.</text>
</comment>
<dbReference type="NCBIfam" id="TIGR01203">
    <property type="entry name" value="HGPRTase"/>
    <property type="match status" value="1"/>
</dbReference>
<keyword evidence="9 15" id="KW-0479">Metal-binding</keyword>
<feature type="domain" description="Phosphoribosyltransferase" evidence="16">
    <location>
        <begin position="17"/>
        <end position="164"/>
    </location>
</feature>
<comment type="catalytic activity">
    <reaction evidence="14">
        <text>IMP + diphosphate = hypoxanthine + 5-phospho-alpha-D-ribose 1-diphosphate</text>
        <dbReference type="Rhea" id="RHEA:17973"/>
        <dbReference type="ChEBI" id="CHEBI:17368"/>
        <dbReference type="ChEBI" id="CHEBI:33019"/>
        <dbReference type="ChEBI" id="CHEBI:58017"/>
        <dbReference type="ChEBI" id="CHEBI:58053"/>
        <dbReference type="EC" id="2.4.2.8"/>
    </reaction>
    <physiologicalReaction direction="right-to-left" evidence="14">
        <dbReference type="Rhea" id="RHEA:17975"/>
    </physiologicalReaction>
</comment>
<evidence type="ECO:0000256" key="9">
    <source>
        <dbReference type="ARBA" id="ARBA00022723"/>
    </source>
</evidence>
<evidence type="ECO:0000256" key="10">
    <source>
        <dbReference type="ARBA" id="ARBA00022726"/>
    </source>
</evidence>
<evidence type="ECO:0000256" key="3">
    <source>
        <dbReference type="ARBA" id="ARBA00004669"/>
    </source>
</evidence>
<comment type="catalytic activity">
    <reaction evidence="13">
        <text>GMP + diphosphate = guanine + 5-phospho-alpha-D-ribose 1-diphosphate</text>
        <dbReference type="Rhea" id="RHEA:25424"/>
        <dbReference type="ChEBI" id="CHEBI:16235"/>
        <dbReference type="ChEBI" id="CHEBI:33019"/>
        <dbReference type="ChEBI" id="CHEBI:58017"/>
        <dbReference type="ChEBI" id="CHEBI:58115"/>
        <dbReference type="EC" id="2.4.2.8"/>
    </reaction>
    <physiologicalReaction direction="right-to-left" evidence="13">
        <dbReference type="Rhea" id="RHEA:25426"/>
    </physiologicalReaction>
</comment>
<evidence type="ECO:0000256" key="8">
    <source>
        <dbReference type="ARBA" id="ARBA00022679"/>
    </source>
</evidence>
<organism evidence="17 18">
    <name type="scientific">Candidatus Fervidibacter japonicus</name>
    <dbReference type="NCBI Taxonomy" id="2035412"/>
    <lineage>
        <taxon>Bacteria</taxon>
        <taxon>Candidatus Fervidibacterota</taxon>
        <taxon>Candidatus Fervidibacter</taxon>
    </lineage>
</organism>
<evidence type="ECO:0000256" key="4">
    <source>
        <dbReference type="ARBA" id="ARBA00008391"/>
    </source>
</evidence>
<comment type="caution">
    <text evidence="17">The sequence shown here is derived from an EMBL/GenBank/DDBJ whole genome shotgun (WGS) entry which is preliminary data.</text>
</comment>
<dbReference type="Gene3D" id="3.40.50.2020">
    <property type="match status" value="1"/>
</dbReference>
<dbReference type="InterPro" id="IPR000836">
    <property type="entry name" value="PRTase_dom"/>
</dbReference>
<keyword evidence="8 15" id="KW-0808">Transferase</keyword>
<evidence type="ECO:0000256" key="14">
    <source>
        <dbReference type="ARBA" id="ARBA00049402"/>
    </source>
</evidence>
<dbReference type="SUPFAM" id="SSF53271">
    <property type="entry name" value="PRTase-like"/>
    <property type="match status" value="1"/>
</dbReference>
<dbReference type="GO" id="GO:0052657">
    <property type="term" value="F:guanine phosphoribosyltransferase activity"/>
    <property type="evidence" value="ECO:0007669"/>
    <property type="project" value="UniProtKB-ARBA"/>
</dbReference>
<dbReference type="InterPro" id="IPR029057">
    <property type="entry name" value="PRTase-like"/>
</dbReference>
<evidence type="ECO:0000313" key="18">
    <source>
        <dbReference type="Proteomes" id="UP000236173"/>
    </source>
</evidence>
<dbReference type="GO" id="GO:0006166">
    <property type="term" value="P:purine ribonucleoside salvage"/>
    <property type="evidence" value="ECO:0007669"/>
    <property type="project" value="UniProtKB-KW"/>
</dbReference>
<name>A0A2H5XB30_9BACT</name>
<dbReference type="Proteomes" id="UP000236173">
    <property type="component" value="Unassembled WGS sequence"/>
</dbReference>
<dbReference type="PANTHER" id="PTHR43340:SF1">
    <property type="entry name" value="HYPOXANTHINE PHOSPHORIBOSYLTRANSFERASE"/>
    <property type="match status" value="1"/>
</dbReference>
<reference evidence="18" key="1">
    <citation type="submission" date="2017-09" db="EMBL/GenBank/DDBJ databases">
        <title>Metaegenomics of thermophilic ammonia-oxidizing enrichment culture.</title>
        <authorList>
            <person name="Kato S."/>
            <person name="Suzuki K."/>
        </authorList>
    </citation>
    <scope>NUCLEOTIDE SEQUENCE [LARGE SCALE GENOMIC DNA]</scope>
</reference>
<evidence type="ECO:0000256" key="1">
    <source>
        <dbReference type="ARBA" id="ARBA00001946"/>
    </source>
</evidence>
<evidence type="ECO:0000256" key="11">
    <source>
        <dbReference type="ARBA" id="ARBA00022741"/>
    </source>
</evidence>
<evidence type="ECO:0000256" key="13">
    <source>
        <dbReference type="ARBA" id="ARBA00048811"/>
    </source>
</evidence>
<dbReference type="GO" id="GO:0046100">
    <property type="term" value="P:hypoxanthine metabolic process"/>
    <property type="evidence" value="ECO:0007669"/>
    <property type="project" value="TreeGrafter"/>
</dbReference>
<dbReference type="GO" id="GO:0004422">
    <property type="term" value="F:hypoxanthine phosphoribosyltransferase activity"/>
    <property type="evidence" value="ECO:0007669"/>
    <property type="project" value="InterPro"/>
</dbReference>
<dbReference type="CDD" id="cd06223">
    <property type="entry name" value="PRTases_typeI"/>
    <property type="match status" value="1"/>
</dbReference>
<gene>
    <name evidence="17" type="primary">hpt</name>
    <name evidence="17" type="ORF">HRbin17_00905</name>
</gene>
<evidence type="ECO:0000313" key="17">
    <source>
        <dbReference type="EMBL" id="GBC98393.1"/>
    </source>
</evidence>
<dbReference type="EMBL" id="BEHT01000010">
    <property type="protein sequence ID" value="GBC98393.1"/>
    <property type="molecule type" value="Genomic_DNA"/>
</dbReference>
<dbReference type="PANTHER" id="PTHR43340">
    <property type="entry name" value="HYPOXANTHINE-GUANINE PHOSPHORIBOSYLTRANSFERASE"/>
    <property type="match status" value="1"/>
</dbReference>
<evidence type="ECO:0000256" key="6">
    <source>
        <dbReference type="ARBA" id="ARBA00022490"/>
    </source>
</evidence>
<proteinExistence type="inferred from homology"/>
<evidence type="ECO:0000256" key="2">
    <source>
        <dbReference type="ARBA" id="ARBA00004496"/>
    </source>
</evidence>
<dbReference type="InterPro" id="IPR050408">
    <property type="entry name" value="HGPRT"/>
</dbReference>
<dbReference type="GO" id="GO:0005829">
    <property type="term" value="C:cytosol"/>
    <property type="evidence" value="ECO:0007669"/>
    <property type="project" value="TreeGrafter"/>
</dbReference>
<evidence type="ECO:0000256" key="15">
    <source>
        <dbReference type="RuleBase" id="RU364099"/>
    </source>
</evidence>
<dbReference type="UniPathway" id="UPA00591">
    <property type="reaction ID" value="UER00648"/>
</dbReference>
<dbReference type="GO" id="GO:0000166">
    <property type="term" value="F:nucleotide binding"/>
    <property type="evidence" value="ECO:0007669"/>
    <property type="project" value="UniProtKB-KW"/>
</dbReference>
<dbReference type="GO" id="GO:0032263">
    <property type="term" value="P:GMP salvage"/>
    <property type="evidence" value="ECO:0007669"/>
    <property type="project" value="TreeGrafter"/>
</dbReference>
<evidence type="ECO:0000256" key="5">
    <source>
        <dbReference type="ARBA" id="ARBA00011895"/>
    </source>
</evidence>
<sequence>MVSADLHRDIEVILLTEEQIQRRVAELGAQISADYAGKDLHLVGVLRGAVMFLADLMRHIVVPCSCDFIAIASYGLDTKSSGIVRILKDLDDSVQGRHVLVVEDIVDTGLTLNYILNLIRSRNPASVRVCALLDKPERRVVAADIHYLGFTIPNQFVVGYGLDYAQRYRNLPYIGVLRPEIYGGA</sequence>